<keyword evidence="6" id="KW-0808">Transferase</keyword>
<dbReference type="Pfam" id="PF00672">
    <property type="entry name" value="HAMP"/>
    <property type="match status" value="1"/>
</dbReference>
<organism evidence="17 18">
    <name type="scientific">Paenibacillus phytohabitans</name>
    <dbReference type="NCBI Taxonomy" id="2654978"/>
    <lineage>
        <taxon>Bacteria</taxon>
        <taxon>Bacillati</taxon>
        <taxon>Bacillota</taxon>
        <taxon>Bacilli</taxon>
        <taxon>Bacillales</taxon>
        <taxon>Paenibacillaceae</taxon>
        <taxon>Paenibacillus</taxon>
    </lineage>
</organism>
<keyword evidence="12" id="KW-0902">Two-component regulatory system</keyword>
<dbReference type="PRINTS" id="PR00344">
    <property type="entry name" value="BCTRLSENSOR"/>
</dbReference>
<keyword evidence="5" id="KW-0597">Phosphoprotein</keyword>
<feature type="domain" description="HAMP" evidence="16">
    <location>
        <begin position="325"/>
        <end position="377"/>
    </location>
</feature>
<evidence type="ECO:0000256" key="4">
    <source>
        <dbReference type="ARBA" id="ARBA00022475"/>
    </source>
</evidence>
<dbReference type="Pfam" id="PF02518">
    <property type="entry name" value="HATPase_c"/>
    <property type="match status" value="1"/>
</dbReference>
<dbReference type="SMART" id="SM00387">
    <property type="entry name" value="HATPase_c"/>
    <property type="match status" value="1"/>
</dbReference>
<evidence type="ECO:0000256" key="2">
    <source>
        <dbReference type="ARBA" id="ARBA00004651"/>
    </source>
</evidence>
<evidence type="ECO:0000313" key="18">
    <source>
        <dbReference type="Proteomes" id="UP000596857"/>
    </source>
</evidence>
<dbReference type="EC" id="2.7.13.3" evidence="3"/>
<dbReference type="PANTHER" id="PTHR34220">
    <property type="entry name" value="SENSOR HISTIDINE KINASE YPDA"/>
    <property type="match status" value="1"/>
</dbReference>
<dbReference type="InterPro" id="IPR050640">
    <property type="entry name" value="Bact_2-comp_sensor_kinase"/>
</dbReference>
<dbReference type="CDD" id="cd06225">
    <property type="entry name" value="HAMP"/>
    <property type="match status" value="1"/>
</dbReference>
<proteinExistence type="predicted"/>
<evidence type="ECO:0000256" key="8">
    <source>
        <dbReference type="ARBA" id="ARBA00022741"/>
    </source>
</evidence>
<dbReference type="EMBL" id="WHOB01000021">
    <property type="protein sequence ID" value="NOU79005.1"/>
    <property type="molecule type" value="Genomic_DNA"/>
</dbReference>
<dbReference type="SMART" id="SM00304">
    <property type="entry name" value="HAMP"/>
    <property type="match status" value="1"/>
</dbReference>
<evidence type="ECO:0000313" key="17">
    <source>
        <dbReference type="EMBL" id="NOU79005.1"/>
    </source>
</evidence>
<feature type="domain" description="Histidine kinase" evidence="15">
    <location>
        <begin position="415"/>
        <end position="592"/>
    </location>
</feature>
<dbReference type="InterPro" id="IPR003594">
    <property type="entry name" value="HATPase_dom"/>
</dbReference>
<keyword evidence="7 14" id="KW-0812">Transmembrane</keyword>
<evidence type="ECO:0000256" key="10">
    <source>
        <dbReference type="ARBA" id="ARBA00022840"/>
    </source>
</evidence>
<keyword evidence="10" id="KW-0067">ATP-binding</keyword>
<dbReference type="PANTHER" id="PTHR34220:SF11">
    <property type="entry name" value="SENSOR PROTEIN KINASE HPTS"/>
    <property type="match status" value="1"/>
</dbReference>
<evidence type="ECO:0000256" key="7">
    <source>
        <dbReference type="ARBA" id="ARBA00022692"/>
    </source>
</evidence>
<keyword evidence="9" id="KW-0418">Kinase</keyword>
<dbReference type="PROSITE" id="PS50109">
    <property type="entry name" value="HIS_KIN"/>
    <property type="match status" value="1"/>
</dbReference>
<sequence>MNFLRLYRNMKMKNKLMLLNSLLILLTLSSVFYISYSQSSKSLNHENLNSTKQLLEQTESFLSYKISKILDVSDSLVLDGNLNEMLLRPVTDYSIHEQIRDFGNVSLNLSNLQMDDDIFRIRLYIPDELEYAYEMYNFFPYSEFAASQEYEVLKQHIGKVLWITDKDALSSMKQSDVRSVHSIRFIRNLGSLDVRLGVLNVDVREDVLEDIVKRAITSVRGVAYLQNSKGELIAESDQSQVLRWKLNLDKAAEIAGRDDNWEMLELGGEKVMAGAKQISGTDWNLVSIVSLREIYASSYKVRNQIFIFIVPLAIALNILVYYISRSQTRRIGMVIRKMRKVQSGELIPVNYDGSRDEAGQLVENFNYMVEQMKIILEEQYTLGQEAKSSEMRALHSQINPHFLYNTLDLINWTAIKHDVPEISSLVQSLSQFYKLSLNKGEEIITVGKELEHVQLYVDIQNRRFGNTIHLLIDVDEALFEYSMPKITLQPIVENSILHGIRETEERRGEIFIYSFREHNAIVLAVQDNGIGIPEERVHWFNTPGETSEKQDGYGIRNINHRIQLLYGLSYGLHFESRLGEGTTVEIRIPSSTPTPKYPADLL</sequence>
<comment type="catalytic activity">
    <reaction evidence="1">
        <text>ATP + protein L-histidine = ADP + protein N-phospho-L-histidine.</text>
        <dbReference type="EC" id="2.7.13.3"/>
    </reaction>
</comment>
<name>A0ABX1YDF3_9BACL</name>
<evidence type="ECO:0000259" key="15">
    <source>
        <dbReference type="PROSITE" id="PS50109"/>
    </source>
</evidence>
<evidence type="ECO:0000259" key="16">
    <source>
        <dbReference type="PROSITE" id="PS50885"/>
    </source>
</evidence>
<dbReference type="SUPFAM" id="SSF55874">
    <property type="entry name" value="ATPase domain of HSP90 chaperone/DNA topoisomerase II/histidine kinase"/>
    <property type="match status" value="1"/>
</dbReference>
<reference evidence="17 18" key="1">
    <citation type="submission" date="2019-10" db="EMBL/GenBank/DDBJ databases">
        <title>Description of Paenibacillus terricola sp. nov.</title>
        <authorList>
            <person name="Carlier A."/>
            <person name="Qi S."/>
        </authorList>
    </citation>
    <scope>NUCLEOTIDE SEQUENCE [LARGE SCALE GENOMIC DNA]</scope>
    <source>
        <strain evidence="17 18">LMG 31459</strain>
    </source>
</reference>
<keyword evidence="4" id="KW-1003">Cell membrane</keyword>
<dbReference type="Gene3D" id="3.30.565.10">
    <property type="entry name" value="Histidine kinase-like ATPase, C-terminal domain"/>
    <property type="match status" value="1"/>
</dbReference>
<accession>A0ABX1YDF3</accession>
<protein>
    <recommendedName>
        <fullName evidence="3">histidine kinase</fullName>
        <ecNumber evidence="3">2.7.13.3</ecNumber>
    </recommendedName>
</protein>
<evidence type="ECO:0000256" key="11">
    <source>
        <dbReference type="ARBA" id="ARBA00022989"/>
    </source>
</evidence>
<gene>
    <name evidence="17" type="ORF">GC101_08930</name>
</gene>
<dbReference type="InterPro" id="IPR003660">
    <property type="entry name" value="HAMP_dom"/>
</dbReference>
<evidence type="ECO:0000256" key="12">
    <source>
        <dbReference type="ARBA" id="ARBA00023012"/>
    </source>
</evidence>
<comment type="subcellular location">
    <subcellularLocation>
        <location evidence="2">Cell membrane</location>
        <topology evidence="2">Multi-pass membrane protein</topology>
    </subcellularLocation>
</comment>
<dbReference type="RefSeq" id="WP_171716939.1">
    <property type="nucleotide sequence ID" value="NZ_WHOB01000021.1"/>
</dbReference>
<keyword evidence="18" id="KW-1185">Reference proteome</keyword>
<evidence type="ECO:0000256" key="13">
    <source>
        <dbReference type="ARBA" id="ARBA00023136"/>
    </source>
</evidence>
<dbReference type="Proteomes" id="UP000596857">
    <property type="component" value="Unassembled WGS sequence"/>
</dbReference>
<keyword evidence="11 14" id="KW-1133">Transmembrane helix</keyword>
<evidence type="ECO:0000256" key="1">
    <source>
        <dbReference type="ARBA" id="ARBA00000085"/>
    </source>
</evidence>
<dbReference type="Pfam" id="PF06580">
    <property type="entry name" value="His_kinase"/>
    <property type="match status" value="1"/>
</dbReference>
<dbReference type="InterPro" id="IPR036890">
    <property type="entry name" value="HATPase_C_sf"/>
</dbReference>
<dbReference type="PROSITE" id="PS50885">
    <property type="entry name" value="HAMP"/>
    <property type="match status" value="1"/>
</dbReference>
<dbReference type="InterPro" id="IPR005467">
    <property type="entry name" value="His_kinase_dom"/>
</dbReference>
<evidence type="ECO:0000256" key="9">
    <source>
        <dbReference type="ARBA" id="ARBA00022777"/>
    </source>
</evidence>
<evidence type="ECO:0000256" key="6">
    <source>
        <dbReference type="ARBA" id="ARBA00022679"/>
    </source>
</evidence>
<evidence type="ECO:0000256" key="5">
    <source>
        <dbReference type="ARBA" id="ARBA00022553"/>
    </source>
</evidence>
<dbReference type="Gene3D" id="6.10.340.10">
    <property type="match status" value="1"/>
</dbReference>
<evidence type="ECO:0000256" key="14">
    <source>
        <dbReference type="SAM" id="Phobius"/>
    </source>
</evidence>
<dbReference type="InterPro" id="IPR004358">
    <property type="entry name" value="Sig_transdc_His_kin-like_C"/>
</dbReference>
<keyword evidence="8" id="KW-0547">Nucleotide-binding</keyword>
<comment type="caution">
    <text evidence="17">The sequence shown here is derived from an EMBL/GenBank/DDBJ whole genome shotgun (WGS) entry which is preliminary data.</text>
</comment>
<keyword evidence="13 14" id="KW-0472">Membrane</keyword>
<evidence type="ECO:0000256" key="3">
    <source>
        <dbReference type="ARBA" id="ARBA00012438"/>
    </source>
</evidence>
<feature type="transmembrane region" description="Helical" evidence="14">
    <location>
        <begin position="305"/>
        <end position="323"/>
    </location>
</feature>
<dbReference type="InterPro" id="IPR010559">
    <property type="entry name" value="Sig_transdc_His_kin_internal"/>
</dbReference>